<dbReference type="Proteomes" id="UP000186855">
    <property type="component" value="Unassembled WGS sequence"/>
</dbReference>
<evidence type="ECO:0000313" key="3">
    <source>
        <dbReference type="Proteomes" id="UP000186855"/>
    </source>
</evidence>
<reference evidence="2 3" key="1">
    <citation type="submission" date="2016-12" db="EMBL/GenBank/DDBJ databases">
        <title>Genomic comparison of strains in the 'Actinomyces naeslundii' group.</title>
        <authorList>
            <person name="Mughal S.R."/>
            <person name="Do T."/>
            <person name="Gilbert S.C."/>
            <person name="Witherden E.A."/>
            <person name="Didelot X."/>
            <person name="Beighton D."/>
        </authorList>
    </citation>
    <scope>NUCLEOTIDE SEQUENCE [LARGE SCALE GENOMIC DNA]</scope>
    <source>
        <strain evidence="2 3">S24V</strain>
    </source>
</reference>
<gene>
    <name evidence="2" type="ORF">BKH30_12640</name>
</gene>
<comment type="caution">
    <text evidence="2">The sequence shown here is derived from an EMBL/GenBank/DDBJ whole genome shotgun (WGS) entry which is preliminary data.</text>
</comment>
<protein>
    <submittedName>
        <fullName evidence="2">Uncharacterized protein</fullName>
    </submittedName>
</protein>
<sequence length="110" mass="11644">MSPRPEALFLHDGVGRLLAWEVADAVLRLHSGSGAYVQSPGRARGLHEPSTGVSAHGSRDAVLATVKSSVEHRMGAGVEKPVVPVLVSPSHKDGDNLSVSRQIRMRLSCS</sequence>
<organism evidence="2 3">
    <name type="scientific">Actinomyces oris</name>
    <dbReference type="NCBI Taxonomy" id="544580"/>
    <lineage>
        <taxon>Bacteria</taxon>
        <taxon>Bacillati</taxon>
        <taxon>Actinomycetota</taxon>
        <taxon>Actinomycetes</taxon>
        <taxon>Actinomycetales</taxon>
        <taxon>Actinomycetaceae</taxon>
        <taxon>Actinomyces</taxon>
    </lineage>
</organism>
<name>A0A1Q8VEK6_9ACTO</name>
<proteinExistence type="predicted"/>
<dbReference type="AlphaFoldDB" id="A0A1Q8VEK6"/>
<accession>A0A1Q8VEK6</accession>
<feature type="region of interest" description="Disordered" evidence="1">
    <location>
        <begin position="38"/>
        <end position="59"/>
    </location>
</feature>
<evidence type="ECO:0000256" key="1">
    <source>
        <dbReference type="SAM" id="MobiDB-lite"/>
    </source>
</evidence>
<evidence type="ECO:0000313" key="2">
    <source>
        <dbReference type="EMBL" id="OLO46546.1"/>
    </source>
</evidence>
<dbReference type="EMBL" id="MSKI01000200">
    <property type="protein sequence ID" value="OLO46546.1"/>
    <property type="molecule type" value="Genomic_DNA"/>
</dbReference>